<comment type="similarity">
    <text evidence="9">Belongs to the G-protein coupled receptor 1 family.</text>
</comment>
<keyword evidence="6 11" id="KW-0472">Membrane</keyword>
<keyword evidence="4 11" id="KW-1133">Transmembrane helix</keyword>
<evidence type="ECO:0000256" key="1">
    <source>
        <dbReference type="ARBA" id="ARBA00004651"/>
    </source>
</evidence>
<comment type="subcellular location">
    <subcellularLocation>
        <location evidence="1">Cell membrane</location>
        <topology evidence="1">Multi-pass membrane protein</topology>
    </subcellularLocation>
</comment>
<keyword evidence="2" id="KW-1003">Cell membrane</keyword>
<evidence type="ECO:0000256" key="6">
    <source>
        <dbReference type="ARBA" id="ARBA00023136"/>
    </source>
</evidence>
<protein>
    <recommendedName>
        <fullName evidence="12">G-protein coupled receptors family 1 profile domain-containing protein</fullName>
    </recommendedName>
</protein>
<dbReference type="PANTHER" id="PTHR24228">
    <property type="entry name" value="B2 BRADYKININ RECEPTOR/ANGIOTENSIN II RECEPTOR"/>
    <property type="match status" value="1"/>
</dbReference>
<sequence>MTNGTERYRNESTSPDFIGGDIHEGARAFFIIVGVTIILSGTVGNCLFLSLVFKQLKRKRSVHILFVANLSLADLLTLGYWFTFFVLDLILNRHPVVNFAHCVVNGVIVGTLSAASVCFLLSISLNRYLHVCHSHLYSRVFTLPRTVAWCLLTWLASLLVALAPLTDTTADSPYEYNRAARVCSYSRARAGTNYVEIVVIVFSVLPMPFIAYCNFAIFRHWRKVRLSSASCYPLVSKEKNRTVFSRLAALVARATKKDNGIAVGMTTLSSRSEAREVESIEMSDSWTETDTTGSTRRSGCRYVRDRESCVNQNRNRSKNEPAVTSVDADVHRHSVESDVRHVDDNLGKGASLASRVSFRVSVDANALIQCDENQENWTFEDTGVFTYREFEETTSGEHLTVSPGGSQKTTDKHAGSSSGDVKENRRTTQDPASPASLSLRLKVSESSREASTNNEEGRRTASKSTSPVSLSLRSETSESSRPVSCNAEKFGRNMTQAPSHVSLSKMSTTLESATPVSGAAKELGRKLSPPTSSVSLSRRSTAQESTSTVSGVSQLTFRGDHDNPSTPAQNLQKILKKKRGKEMAFVRSLFVVFLLTVFSFIPFGAVIVVSAEVFVPPEVIILGNFFLFFNNSVNWIVYGVMNTAFRQGYIEYGRRMLGLCYRFRTFCP</sequence>
<feature type="transmembrane region" description="Helical" evidence="11">
    <location>
        <begin position="197"/>
        <end position="218"/>
    </location>
</feature>
<accession>A0AAN9FW56</accession>
<dbReference type="PROSITE" id="PS50262">
    <property type="entry name" value="G_PROTEIN_RECEP_F1_2"/>
    <property type="match status" value="1"/>
</dbReference>
<feature type="compositionally biased region" description="Polar residues" evidence="10">
    <location>
        <begin position="282"/>
        <end position="297"/>
    </location>
</feature>
<feature type="domain" description="G-protein coupled receptors family 1 profile" evidence="12">
    <location>
        <begin position="44"/>
        <end position="252"/>
    </location>
</feature>
<feature type="transmembrane region" description="Helical" evidence="11">
    <location>
        <begin position="103"/>
        <end position="125"/>
    </location>
</feature>
<evidence type="ECO:0000256" key="7">
    <source>
        <dbReference type="ARBA" id="ARBA00023170"/>
    </source>
</evidence>
<evidence type="ECO:0000256" key="11">
    <source>
        <dbReference type="SAM" id="Phobius"/>
    </source>
</evidence>
<keyword evidence="14" id="KW-1185">Reference proteome</keyword>
<dbReference type="Proteomes" id="UP001374579">
    <property type="component" value="Unassembled WGS sequence"/>
</dbReference>
<feature type="transmembrane region" description="Helical" evidence="11">
    <location>
        <begin position="621"/>
        <end position="645"/>
    </location>
</feature>
<evidence type="ECO:0000313" key="13">
    <source>
        <dbReference type="EMBL" id="KAK7087646.1"/>
    </source>
</evidence>
<feature type="transmembrane region" description="Helical" evidence="11">
    <location>
        <begin position="28"/>
        <end position="52"/>
    </location>
</feature>
<feature type="compositionally biased region" description="Polar residues" evidence="10">
    <location>
        <begin position="493"/>
        <end position="515"/>
    </location>
</feature>
<dbReference type="EMBL" id="JBAMIC010004070">
    <property type="protein sequence ID" value="KAK7087646.1"/>
    <property type="molecule type" value="Genomic_DNA"/>
</dbReference>
<feature type="transmembrane region" description="Helical" evidence="11">
    <location>
        <begin position="146"/>
        <end position="165"/>
    </location>
</feature>
<feature type="region of interest" description="Disordered" evidence="10">
    <location>
        <begin position="279"/>
        <end position="298"/>
    </location>
</feature>
<evidence type="ECO:0000256" key="3">
    <source>
        <dbReference type="ARBA" id="ARBA00022692"/>
    </source>
</evidence>
<feature type="region of interest" description="Disordered" evidence="10">
    <location>
        <begin position="394"/>
        <end position="568"/>
    </location>
</feature>
<evidence type="ECO:0000256" key="4">
    <source>
        <dbReference type="ARBA" id="ARBA00022989"/>
    </source>
</evidence>
<dbReference type="PRINTS" id="PR00237">
    <property type="entry name" value="GPCRRHODOPSN"/>
</dbReference>
<dbReference type="GO" id="GO:0005886">
    <property type="term" value="C:plasma membrane"/>
    <property type="evidence" value="ECO:0007669"/>
    <property type="project" value="UniProtKB-SubCell"/>
</dbReference>
<evidence type="ECO:0000256" key="5">
    <source>
        <dbReference type="ARBA" id="ARBA00023040"/>
    </source>
</evidence>
<evidence type="ECO:0000259" key="12">
    <source>
        <dbReference type="PROSITE" id="PS50262"/>
    </source>
</evidence>
<feature type="transmembrane region" description="Helical" evidence="11">
    <location>
        <begin position="64"/>
        <end position="83"/>
    </location>
</feature>
<feature type="compositionally biased region" description="Low complexity" evidence="10">
    <location>
        <begin position="469"/>
        <end position="481"/>
    </location>
</feature>
<dbReference type="InterPro" id="IPR000276">
    <property type="entry name" value="GPCR_Rhodpsn"/>
</dbReference>
<keyword evidence="3 9" id="KW-0812">Transmembrane</keyword>
<feature type="transmembrane region" description="Helical" evidence="11">
    <location>
        <begin position="584"/>
        <end position="609"/>
    </location>
</feature>
<evidence type="ECO:0000256" key="9">
    <source>
        <dbReference type="RuleBase" id="RU000688"/>
    </source>
</evidence>
<dbReference type="PANTHER" id="PTHR24228:SF75">
    <property type="entry name" value="G-PROTEIN COUPLED RECEPTORS FAMILY 1 PROFILE DOMAIN-CONTAINING PROTEIN"/>
    <property type="match status" value="1"/>
</dbReference>
<dbReference type="PROSITE" id="PS00237">
    <property type="entry name" value="G_PROTEIN_RECEP_F1_1"/>
    <property type="match status" value="1"/>
</dbReference>
<dbReference type="GO" id="GO:0004930">
    <property type="term" value="F:G protein-coupled receptor activity"/>
    <property type="evidence" value="ECO:0007669"/>
    <property type="project" value="UniProtKB-KW"/>
</dbReference>
<keyword evidence="7 9" id="KW-0675">Receptor</keyword>
<reference evidence="13 14" key="1">
    <citation type="submission" date="2024-02" db="EMBL/GenBank/DDBJ databases">
        <title>Chromosome-scale genome assembly of the rough periwinkle Littorina saxatilis.</title>
        <authorList>
            <person name="De Jode A."/>
            <person name="Faria R."/>
            <person name="Formenti G."/>
            <person name="Sims Y."/>
            <person name="Smith T.P."/>
            <person name="Tracey A."/>
            <person name="Wood J.M.D."/>
            <person name="Zagrodzka Z.B."/>
            <person name="Johannesson K."/>
            <person name="Butlin R.K."/>
            <person name="Leder E.H."/>
        </authorList>
    </citation>
    <scope>NUCLEOTIDE SEQUENCE [LARGE SCALE GENOMIC DNA]</scope>
    <source>
        <strain evidence="13">Snail1</strain>
        <tissue evidence="13">Muscle</tissue>
    </source>
</reference>
<dbReference type="Gene3D" id="1.20.1070.10">
    <property type="entry name" value="Rhodopsin 7-helix transmembrane proteins"/>
    <property type="match status" value="2"/>
</dbReference>
<evidence type="ECO:0000313" key="14">
    <source>
        <dbReference type="Proteomes" id="UP001374579"/>
    </source>
</evidence>
<dbReference type="CDD" id="cd00637">
    <property type="entry name" value="7tm_classA_rhodopsin-like"/>
    <property type="match status" value="1"/>
</dbReference>
<keyword evidence="8 9" id="KW-0807">Transducer</keyword>
<feature type="compositionally biased region" description="Basic and acidic residues" evidence="10">
    <location>
        <begin position="409"/>
        <end position="428"/>
    </location>
</feature>
<comment type="caution">
    <text evidence="13">The sequence shown here is derived from an EMBL/GenBank/DDBJ whole genome shotgun (WGS) entry which is preliminary data.</text>
</comment>
<evidence type="ECO:0000256" key="8">
    <source>
        <dbReference type="ARBA" id="ARBA00023224"/>
    </source>
</evidence>
<dbReference type="SUPFAM" id="SSF81321">
    <property type="entry name" value="Family A G protein-coupled receptor-like"/>
    <property type="match status" value="1"/>
</dbReference>
<evidence type="ECO:0000256" key="2">
    <source>
        <dbReference type="ARBA" id="ARBA00022475"/>
    </source>
</evidence>
<proteinExistence type="inferred from homology"/>
<dbReference type="InterPro" id="IPR017452">
    <property type="entry name" value="GPCR_Rhodpsn_7TM"/>
</dbReference>
<dbReference type="Pfam" id="PF00001">
    <property type="entry name" value="7tm_1"/>
    <property type="match status" value="1"/>
</dbReference>
<name>A0AAN9FW56_9CAEN</name>
<feature type="compositionally biased region" description="Polar residues" evidence="10">
    <location>
        <begin position="529"/>
        <end position="556"/>
    </location>
</feature>
<organism evidence="13 14">
    <name type="scientific">Littorina saxatilis</name>
    <dbReference type="NCBI Taxonomy" id="31220"/>
    <lineage>
        <taxon>Eukaryota</taxon>
        <taxon>Metazoa</taxon>
        <taxon>Spiralia</taxon>
        <taxon>Lophotrochozoa</taxon>
        <taxon>Mollusca</taxon>
        <taxon>Gastropoda</taxon>
        <taxon>Caenogastropoda</taxon>
        <taxon>Littorinimorpha</taxon>
        <taxon>Littorinoidea</taxon>
        <taxon>Littorinidae</taxon>
        <taxon>Littorina</taxon>
    </lineage>
</organism>
<keyword evidence="5 9" id="KW-0297">G-protein coupled receptor</keyword>
<gene>
    <name evidence="13" type="ORF">V1264_021667</name>
</gene>
<dbReference type="AlphaFoldDB" id="A0AAN9FW56"/>
<evidence type="ECO:0000256" key="10">
    <source>
        <dbReference type="SAM" id="MobiDB-lite"/>
    </source>
</evidence>